<dbReference type="RefSeq" id="WP_115222049.1">
    <property type="nucleotide sequence ID" value="NZ_CAXYJE010000002.1"/>
</dbReference>
<reference evidence="1 2" key="1">
    <citation type="submission" date="2018-06" db="EMBL/GenBank/DDBJ databases">
        <authorList>
            <consortium name="Pathogen Informatics"/>
            <person name="Doyle S."/>
        </authorList>
    </citation>
    <scope>NUCLEOTIDE SEQUENCE [LARGE SCALE GENOMIC DNA]</scope>
    <source>
        <strain evidence="1 2">NCTC13292</strain>
    </source>
</reference>
<dbReference type="AlphaFoldDB" id="A0A378J9X5"/>
<gene>
    <name evidence="1" type="ORF">NCTC13292_02474</name>
</gene>
<dbReference type="EMBL" id="UGOA01000001">
    <property type="protein sequence ID" value="STX43938.1"/>
    <property type="molecule type" value="Genomic_DNA"/>
</dbReference>
<evidence type="ECO:0000313" key="1">
    <source>
        <dbReference type="EMBL" id="STX43938.1"/>
    </source>
</evidence>
<organism evidence="1 2">
    <name type="scientific">Legionella donaldsonii</name>
    <dbReference type="NCBI Taxonomy" id="45060"/>
    <lineage>
        <taxon>Bacteria</taxon>
        <taxon>Pseudomonadati</taxon>
        <taxon>Pseudomonadota</taxon>
        <taxon>Gammaproteobacteria</taxon>
        <taxon>Legionellales</taxon>
        <taxon>Legionellaceae</taxon>
        <taxon>Legionella</taxon>
    </lineage>
</organism>
<keyword evidence="2" id="KW-1185">Reference proteome</keyword>
<dbReference type="Proteomes" id="UP000254677">
    <property type="component" value="Unassembled WGS sequence"/>
</dbReference>
<evidence type="ECO:0000313" key="2">
    <source>
        <dbReference type="Proteomes" id="UP000254677"/>
    </source>
</evidence>
<protein>
    <submittedName>
        <fullName evidence="1">Uncharacterized protein</fullName>
    </submittedName>
</protein>
<proteinExistence type="predicted"/>
<accession>A0A378J9X5</accession>
<dbReference type="OrthoDB" id="6631788at2"/>
<name>A0A378J9X5_9GAMM</name>
<sequence>MAVIDLSDSNTVEKSFTKRCVQYMWGATYYFPRCPDSIGINPLEAYFKNLKKRAIFAYNDDSPKLIIVEFVRIKNNSVILLLCEREGVMCESEGFKPWLIAEITFENNFFVHSNLGSYFEKDEADKEFCFKQGREETVHNIIDFL</sequence>